<keyword evidence="1" id="KW-0732">Signal</keyword>
<evidence type="ECO:0000313" key="4">
    <source>
        <dbReference type="EMBL" id="TNN29289.1"/>
    </source>
</evidence>
<keyword evidence="3" id="KW-0472">Membrane</keyword>
<dbReference type="PANTHER" id="PTHR45842:SF6">
    <property type="entry name" value="LEUCINE-RICH REPEAT AND FIBRONECTIN TYPE-III DOMAIN-CONTAINING PROTEIN 2"/>
    <property type="match status" value="1"/>
</dbReference>
<keyword evidence="5" id="KW-1185">Reference proteome</keyword>
<feature type="region of interest" description="Disordered" evidence="2">
    <location>
        <begin position="260"/>
        <end position="287"/>
    </location>
</feature>
<evidence type="ECO:0000313" key="5">
    <source>
        <dbReference type="Proteomes" id="UP000314294"/>
    </source>
</evidence>
<reference evidence="4 5" key="1">
    <citation type="submission" date="2019-03" db="EMBL/GenBank/DDBJ databases">
        <title>First draft genome of Liparis tanakae, snailfish: a comprehensive survey of snailfish specific genes.</title>
        <authorList>
            <person name="Kim W."/>
            <person name="Song I."/>
            <person name="Jeong J.-H."/>
            <person name="Kim D."/>
            <person name="Kim S."/>
            <person name="Ryu S."/>
            <person name="Song J.Y."/>
            <person name="Lee S.K."/>
        </authorList>
    </citation>
    <scope>NUCLEOTIDE SEQUENCE [LARGE SCALE GENOMIC DNA]</scope>
    <source>
        <tissue evidence="4">Muscle</tissue>
    </source>
</reference>
<proteinExistence type="predicted"/>
<dbReference type="GO" id="GO:0098839">
    <property type="term" value="C:postsynaptic density membrane"/>
    <property type="evidence" value="ECO:0007669"/>
    <property type="project" value="TreeGrafter"/>
</dbReference>
<dbReference type="EMBL" id="SRLO01005826">
    <property type="protein sequence ID" value="TNN29289.1"/>
    <property type="molecule type" value="Genomic_DNA"/>
</dbReference>
<dbReference type="AlphaFoldDB" id="A0A4Z2EKF3"/>
<feature type="transmembrane region" description="Helical" evidence="3">
    <location>
        <begin position="67"/>
        <end position="88"/>
    </location>
</feature>
<dbReference type="GO" id="GO:0009986">
    <property type="term" value="C:cell surface"/>
    <property type="evidence" value="ECO:0007669"/>
    <property type="project" value="TreeGrafter"/>
</dbReference>
<feature type="compositionally biased region" description="Polar residues" evidence="2">
    <location>
        <begin position="108"/>
        <end position="117"/>
    </location>
</feature>
<organism evidence="4 5">
    <name type="scientific">Liparis tanakae</name>
    <name type="common">Tanaka's snailfish</name>
    <dbReference type="NCBI Taxonomy" id="230148"/>
    <lineage>
        <taxon>Eukaryota</taxon>
        <taxon>Metazoa</taxon>
        <taxon>Chordata</taxon>
        <taxon>Craniata</taxon>
        <taxon>Vertebrata</taxon>
        <taxon>Euteleostomi</taxon>
        <taxon>Actinopterygii</taxon>
        <taxon>Neopterygii</taxon>
        <taxon>Teleostei</taxon>
        <taxon>Neoteleostei</taxon>
        <taxon>Acanthomorphata</taxon>
        <taxon>Eupercaria</taxon>
        <taxon>Perciformes</taxon>
        <taxon>Cottioidei</taxon>
        <taxon>Cottales</taxon>
        <taxon>Liparidae</taxon>
        <taxon>Liparis</taxon>
    </lineage>
</organism>
<sequence length="338" mass="34942">MIPASSKAFLVTNLVPGTRYDLCVLAAWDDTATTLTATNVVGCTHFFTLDDYPQCRSLPSQLLGGTMILVVGGIIVATLLVFIVILMLRYKTADGEPPGPAAGKPTAVSDTHSQTNGGRVGQNGVLVPPPSQPGSKVKAKVALKDEVVEFKCGSLQSSLTSSSSSGSTAAGGEAGGGGGPYSPNSTLANIWRSAPSKHRTNLDHLLGAFTSLELRGGVQGRDPAAAAAAGGKPRTDREPLLGRTLDSSLSRLLMLPLDSKPRRSQSFDMGDATGAGAGDGDAARPCGRSRRLSSIWTRRSLSVSGMLLQCEEEEGGEGGARGSKATIDSADWVMESTV</sequence>
<feature type="region of interest" description="Disordered" evidence="2">
    <location>
        <begin position="95"/>
        <end position="139"/>
    </location>
</feature>
<accession>A0A4Z2EKF3</accession>
<feature type="compositionally biased region" description="Low complexity" evidence="2">
    <location>
        <begin position="157"/>
        <end position="171"/>
    </location>
</feature>
<dbReference type="PANTHER" id="PTHR45842">
    <property type="entry name" value="SYNAPTIC ADHESION-LIKE MOLECULE SALM"/>
    <property type="match status" value="1"/>
</dbReference>
<dbReference type="OrthoDB" id="1394818at2759"/>
<protein>
    <submittedName>
        <fullName evidence="4">Leucine-rich repeat and fibronectin type-III domain-containing protein 2</fullName>
    </submittedName>
</protein>
<evidence type="ECO:0000256" key="1">
    <source>
        <dbReference type="ARBA" id="ARBA00022729"/>
    </source>
</evidence>
<evidence type="ECO:0000256" key="2">
    <source>
        <dbReference type="SAM" id="MobiDB-lite"/>
    </source>
</evidence>
<gene>
    <name evidence="4" type="primary">LRFN2_3</name>
    <name evidence="4" type="ORF">EYF80_060563</name>
</gene>
<keyword evidence="3" id="KW-0812">Transmembrane</keyword>
<name>A0A4Z2EKF3_9TELE</name>
<evidence type="ECO:0000256" key="3">
    <source>
        <dbReference type="SAM" id="Phobius"/>
    </source>
</evidence>
<feature type="region of interest" description="Disordered" evidence="2">
    <location>
        <begin position="157"/>
        <end position="181"/>
    </location>
</feature>
<dbReference type="InterPro" id="IPR050467">
    <property type="entry name" value="LRFN"/>
</dbReference>
<dbReference type="Proteomes" id="UP000314294">
    <property type="component" value="Unassembled WGS sequence"/>
</dbReference>
<comment type="caution">
    <text evidence="4">The sequence shown here is derived from an EMBL/GenBank/DDBJ whole genome shotgun (WGS) entry which is preliminary data.</text>
</comment>
<keyword evidence="3" id="KW-1133">Transmembrane helix</keyword>